<proteinExistence type="inferred from homology"/>
<reference evidence="3 4" key="1">
    <citation type="submission" date="2023-07" db="EMBL/GenBank/DDBJ databases">
        <title>Sorghum-associated microbial communities from plants grown in Nebraska, USA.</title>
        <authorList>
            <person name="Schachtman D."/>
        </authorList>
    </citation>
    <scope>NUCLEOTIDE SEQUENCE [LARGE SCALE GENOMIC DNA]</scope>
    <source>
        <strain evidence="3 4">CC258</strain>
    </source>
</reference>
<gene>
    <name evidence="3" type="ORF">J2736_004405</name>
</gene>
<evidence type="ECO:0000313" key="3">
    <source>
        <dbReference type="EMBL" id="MDR6553198.1"/>
    </source>
</evidence>
<dbReference type="Proteomes" id="UP001267290">
    <property type="component" value="Unassembled WGS sequence"/>
</dbReference>
<protein>
    <submittedName>
        <fullName evidence="3">Uncharacterized protein YciI</fullName>
    </submittedName>
</protein>
<dbReference type="PANTHER" id="PTHR37828:SF1">
    <property type="entry name" value="YCII-RELATED DOMAIN-CONTAINING PROTEIN"/>
    <property type="match status" value="1"/>
</dbReference>
<evidence type="ECO:0000256" key="1">
    <source>
        <dbReference type="ARBA" id="ARBA00007689"/>
    </source>
</evidence>
<dbReference type="Gene3D" id="3.30.70.1060">
    <property type="entry name" value="Dimeric alpha+beta barrel"/>
    <property type="match status" value="1"/>
</dbReference>
<dbReference type="InterPro" id="IPR005545">
    <property type="entry name" value="YCII"/>
</dbReference>
<dbReference type="SUPFAM" id="SSF54909">
    <property type="entry name" value="Dimeric alpha+beta barrel"/>
    <property type="match status" value="1"/>
</dbReference>
<dbReference type="InterPro" id="IPR011008">
    <property type="entry name" value="Dimeric_a/b-barrel"/>
</dbReference>
<dbReference type="Pfam" id="PF03795">
    <property type="entry name" value="YCII"/>
    <property type="match status" value="1"/>
</dbReference>
<comment type="similarity">
    <text evidence="1">Belongs to the YciI family.</text>
</comment>
<sequence>MKQYIAILPMLDEEKNKLHRPAHLVYLAELERKGSIYLKARFVDGVGGMVIYNAQSLEEAEQLAYQDPLVIHGARSCEFHELLIV</sequence>
<evidence type="ECO:0000313" key="4">
    <source>
        <dbReference type="Proteomes" id="UP001267290"/>
    </source>
</evidence>
<evidence type="ECO:0000259" key="2">
    <source>
        <dbReference type="Pfam" id="PF03795"/>
    </source>
</evidence>
<comment type="caution">
    <text evidence="3">The sequence shown here is derived from an EMBL/GenBank/DDBJ whole genome shotgun (WGS) entry which is preliminary data.</text>
</comment>
<dbReference type="PANTHER" id="PTHR37828">
    <property type="entry name" value="GSR2449 PROTEIN"/>
    <property type="match status" value="1"/>
</dbReference>
<dbReference type="EMBL" id="JAVDSB010000009">
    <property type="protein sequence ID" value="MDR6553198.1"/>
    <property type="molecule type" value="Genomic_DNA"/>
</dbReference>
<name>A0ABU1P0B7_9BACL</name>
<keyword evidence="4" id="KW-1185">Reference proteome</keyword>
<organism evidence="3 4">
    <name type="scientific">Paenibacillus qinlingensis</name>
    <dbReference type="NCBI Taxonomy" id="1837343"/>
    <lineage>
        <taxon>Bacteria</taxon>
        <taxon>Bacillati</taxon>
        <taxon>Bacillota</taxon>
        <taxon>Bacilli</taxon>
        <taxon>Bacillales</taxon>
        <taxon>Paenibacillaceae</taxon>
        <taxon>Paenibacillus</taxon>
    </lineage>
</organism>
<accession>A0ABU1P0B7</accession>
<dbReference type="RefSeq" id="WP_310500682.1">
    <property type="nucleotide sequence ID" value="NZ_JAVDSB010000009.1"/>
</dbReference>
<feature type="domain" description="YCII-related" evidence="2">
    <location>
        <begin position="14"/>
        <end position="74"/>
    </location>
</feature>